<gene>
    <name evidence="1" type="ORF">KUTeg_016498</name>
</gene>
<evidence type="ECO:0008006" key="3">
    <source>
        <dbReference type="Google" id="ProtNLM"/>
    </source>
</evidence>
<proteinExistence type="predicted"/>
<dbReference type="Proteomes" id="UP001217089">
    <property type="component" value="Unassembled WGS sequence"/>
</dbReference>
<comment type="caution">
    <text evidence="1">The sequence shown here is derived from an EMBL/GenBank/DDBJ whole genome shotgun (WGS) entry which is preliminary data.</text>
</comment>
<protein>
    <recommendedName>
        <fullName evidence="3">MULE transposase domain-containing protein</fullName>
    </recommendedName>
</protein>
<sequence>LNTEFIPDDCFRYDVKVDQRRHIIFATDQQIEFLGKFKTIYVDGTFKLVRKPFTQLLTFHAFIRSCENLKQPSVTSFVTDFEKGIWKGIQKAFSLPIHGFVFHWSQAVWRKVQSLGLQVAYNKRDDIHKLIRKLFSLPLLPAEHIPDAFEELFSGSHPTQIVELLNYIHDNWMTSSVWTVSLWSVFNMSVRTNNDVERWHRRINDRAHGSANVPFYLLIQLLHREAKCLPTQVKLICEGKLKRVQRKSTLKLFKKLHSLWNAYENGEVSTSQFLKRCGRIYAPMT</sequence>
<feature type="non-terminal residue" evidence="1">
    <location>
        <position position="1"/>
    </location>
</feature>
<evidence type="ECO:0000313" key="2">
    <source>
        <dbReference type="Proteomes" id="UP001217089"/>
    </source>
</evidence>
<keyword evidence="2" id="KW-1185">Reference proteome</keyword>
<organism evidence="1 2">
    <name type="scientific">Tegillarca granosa</name>
    <name type="common">Malaysian cockle</name>
    <name type="synonym">Anadara granosa</name>
    <dbReference type="NCBI Taxonomy" id="220873"/>
    <lineage>
        <taxon>Eukaryota</taxon>
        <taxon>Metazoa</taxon>
        <taxon>Spiralia</taxon>
        <taxon>Lophotrochozoa</taxon>
        <taxon>Mollusca</taxon>
        <taxon>Bivalvia</taxon>
        <taxon>Autobranchia</taxon>
        <taxon>Pteriomorphia</taxon>
        <taxon>Arcoida</taxon>
        <taxon>Arcoidea</taxon>
        <taxon>Arcidae</taxon>
        <taxon>Tegillarca</taxon>
    </lineage>
</organism>
<dbReference type="PANTHER" id="PTHR47160">
    <property type="entry name" value="PUTATIVE-RELATED"/>
    <property type="match status" value="1"/>
</dbReference>
<name>A0ABQ9ERQ1_TEGGR</name>
<accession>A0ABQ9ERQ1</accession>
<dbReference type="EMBL" id="JARBDR010000813">
    <property type="protein sequence ID" value="KAJ8305953.1"/>
    <property type="molecule type" value="Genomic_DNA"/>
</dbReference>
<reference evidence="1 2" key="1">
    <citation type="submission" date="2022-12" db="EMBL/GenBank/DDBJ databases">
        <title>Chromosome-level genome of Tegillarca granosa.</title>
        <authorList>
            <person name="Kim J."/>
        </authorList>
    </citation>
    <scope>NUCLEOTIDE SEQUENCE [LARGE SCALE GENOMIC DNA]</scope>
    <source>
        <strain evidence="1">Teg-2019</strain>
        <tissue evidence="1">Adductor muscle</tissue>
    </source>
</reference>
<evidence type="ECO:0000313" key="1">
    <source>
        <dbReference type="EMBL" id="KAJ8305953.1"/>
    </source>
</evidence>
<dbReference type="PANTHER" id="PTHR47160:SF10">
    <property type="entry name" value="MULE TRANSPOSASE DOMAIN-CONTAINING PROTEIN"/>
    <property type="match status" value="1"/>
</dbReference>